<sequence length="442" mass="49707">MGFPAAEQCIMVPSVLTILRKSCSVRFSSSEPENQDQLPNSDSHNHSHKKLLFHDSKEFRCKPSAKEMKLSNKPQPRVQKQKKEMLHDDFPGDKRPQKDLCLKYDSHDFPSTRESATNQSGYLNGLHESPVIPIALSDNASAKSPLHESESLEKFFMDFKSARLISEDEDSASDLSDSERIPMPPSTFTPPGLILRAEEILPGCFSDLNPDGNKFQYPDFLPSPYNSWNLPKLATLINTEEKNSLRSIPSGFLEKYMDRLLQLEWLQIQTVEAEKSKVAKARLGIPHNGKTQKSKSGKQINISKVNDGQENHTYRKTFHTEERALKRAKKLSTKVSDETSGCFSAQKQTLEDKCVTKRSTAANFTQTNNKKSDCNPKTQSTTHIRPPKQVLLIHGQQGTEKTKNSTIDSNQKVNGTLTNNHMAIKQPSAERKLQSAKISSLK</sequence>
<name>A0A8J0TVI7_XENLA</name>
<dbReference type="AlphaFoldDB" id="A0A8J0TVI7"/>
<dbReference type="CTD" id="108700935"/>
<feature type="compositionally biased region" description="Polar residues" evidence="1">
    <location>
        <begin position="27"/>
        <end position="42"/>
    </location>
</feature>
<feature type="compositionally biased region" description="Polar residues" evidence="1">
    <location>
        <begin position="297"/>
        <end position="306"/>
    </location>
</feature>
<protein>
    <submittedName>
        <fullName evidence="3">Protein FAM217B isoform X1</fullName>
    </submittedName>
</protein>
<feature type="region of interest" description="Disordered" evidence="1">
    <location>
        <begin position="27"/>
        <end position="97"/>
    </location>
</feature>
<evidence type="ECO:0000313" key="2">
    <source>
        <dbReference type="Proteomes" id="UP000186698"/>
    </source>
</evidence>
<dbReference type="Pfam" id="PF15344">
    <property type="entry name" value="FAM217"/>
    <property type="match status" value="1"/>
</dbReference>
<feature type="compositionally biased region" description="Polar residues" evidence="1">
    <location>
        <begin position="366"/>
        <end position="383"/>
    </location>
</feature>
<feature type="region of interest" description="Disordered" evidence="1">
    <location>
        <begin position="366"/>
        <end position="385"/>
    </location>
</feature>
<accession>A0A8J0TVI7</accession>
<dbReference type="Proteomes" id="UP000186698">
    <property type="component" value="Chromosome 9_10L"/>
</dbReference>
<dbReference type="PANTHER" id="PTHR22145:SF2">
    <property type="entry name" value="SI:CH211-266K22.6"/>
    <property type="match status" value="1"/>
</dbReference>
<evidence type="ECO:0000256" key="1">
    <source>
        <dbReference type="SAM" id="MobiDB-lite"/>
    </source>
</evidence>
<feature type="compositionally biased region" description="Basic and acidic residues" evidence="1">
    <location>
        <begin position="81"/>
        <end position="97"/>
    </location>
</feature>
<gene>
    <name evidence="3" type="primary">LOC108700935</name>
</gene>
<feature type="region of interest" description="Disordered" evidence="1">
    <location>
        <begin position="287"/>
        <end position="312"/>
    </location>
</feature>
<organism evidence="2 3">
    <name type="scientific">Xenopus laevis</name>
    <name type="common">African clawed frog</name>
    <dbReference type="NCBI Taxonomy" id="8355"/>
    <lineage>
        <taxon>Eukaryota</taxon>
        <taxon>Metazoa</taxon>
        <taxon>Chordata</taxon>
        <taxon>Craniata</taxon>
        <taxon>Vertebrata</taxon>
        <taxon>Euteleostomi</taxon>
        <taxon>Amphibia</taxon>
        <taxon>Batrachia</taxon>
        <taxon>Anura</taxon>
        <taxon>Pipoidea</taxon>
        <taxon>Pipidae</taxon>
        <taxon>Xenopodinae</taxon>
        <taxon>Xenopus</taxon>
        <taxon>Xenopus</taxon>
    </lineage>
</organism>
<feature type="compositionally biased region" description="Basic and acidic residues" evidence="1">
    <location>
        <begin position="52"/>
        <end position="70"/>
    </location>
</feature>
<dbReference type="PANTHER" id="PTHR22145">
    <property type="entry name" value="SI:CH211-266K22.6"/>
    <property type="match status" value="1"/>
</dbReference>
<dbReference type="KEGG" id="xla:108700935"/>
<reference evidence="3" key="1">
    <citation type="submission" date="2025-08" db="UniProtKB">
        <authorList>
            <consortium name="RefSeq"/>
        </authorList>
    </citation>
    <scope>IDENTIFICATION</scope>
    <source>
        <strain evidence="3">J_2021</strain>
        <tissue evidence="3">Erythrocytes</tissue>
    </source>
</reference>
<dbReference type="OrthoDB" id="10027339at2759"/>
<dbReference type="InterPro" id="IPR029266">
    <property type="entry name" value="FAM217"/>
</dbReference>
<keyword evidence="2" id="KW-1185">Reference proteome</keyword>
<dbReference type="GeneID" id="108700935"/>
<proteinExistence type="predicted"/>
<dbReference type="RefSeq" id="XP_018090474.1">
    <property type="nucleotide sequence ID" value="XM_018234985.2"/>
</dbReference>
<evidence type="ECO:0000313" key="3">
    <source>
        <dbReference type="RefSeq" id="XP_018090474.1"/>
    </source>
</evidence>